<feature type="chain" id="PRO_5014711987" description="Phytocyanin domain-containing protein" evidence="7">
    <location>
        <begin position="24"/>
        <end position="162"/>
    </location>
</feature>
<organism evidence="9">
    <name type="scientific">Fagus sylvatica</name>
    <name type="common">Beechnut</name>
    <dbReference type="NCBI Taxonomy" id="28930"/>
    <lineage>
        <taxon>Eukaryota</taxon>
        <taxon>Viridiplantae</taxon>
        <taxon>Streptophyta</taxon>
        <taxon>Embryophyta</taxon>
        <taxon>Tracheophyta</taxon>
        <taxon>Spermatophyta</taxon>
        <taxon>Magnoliopsida</taxon>
        <taxon>eudicotyledons</taxon>
        <taxon>Gunneridae</taxon>
        <taxon>Pentapetalae</taxon>
        <taxon>rosids</taxon>
        <taxon>fabids</taxon>
        <taxon>Fagales</taxon>
        <taxon>Fagaceae</taxon>
        <taxon>Fagus</taxon>
    </lineage>
</organism>
<dbReference type="FunFam" id="2.60.40.420:FF:000003">
    <property type="entry name" value="Blue copper"/>
    <property type="match status" value="1"/>
</dbReference>
<accession>A0A2N9G3W1</accession>
<evidence type="ECO:0000259" key="8">
    <source>
        <dbReference type="PROSITE" id="PS51485"/>
    </source>
</evidence>
<dbReference type="InterPro" id="IPR003245">
    <property type="entry name" value="Phytocyanin_dom"/>
</dbReference>
<dbReference type="Pfam" id="PF02298">
    <property type="entry name" value="Cu_bind_like"/>
    <property type="match status" value="1"/>
</dbReference>
<evidence type="ECO:0000256" key="1">
    <source>
        <dbReference type="ARBA" id="ARBA00022448"/>
    </source>
</evidence>
<evidence type="ECO:0000256" key="3">
    <source>
        <dbReference type="ARBA" id="ARBA00022982"/>
    </source>
</evidence>
<keyword evidence="6" id="KW-0812">Transmembrane</keyword>
<dbReference type="PANTHER" id="PTHR33021:SF489">
    <property type="entry name" value="BASIC BLUE PROTEIN-LIKE"/>
    <property type="match status" value="1"/>
</dbReference>
<dbReference type="PROSITE" id="PS51485">
    <property type="entry name" value="PHYTOCYANIN"/>
    <property type="match status" value="1"/>
</dbReference>
<feature type="transmembrane region" description="Helical" evidence="6">
    <location>
        <begin position="144"/>
        <end position="161"/>
    </location>
</feature>
<dbReference type="InterPro" id="IPR008972">
    <property type="entry name" value="Cupredoxin"/>
</dbReference>
<name>A0A2N9G3W1_FAGSY</name>
<evidence type="ECO:0000256" key="6">
    <source>
        <dbReference type="SAM" id="Phobius"/>
    </source>
</evidence>
<dbReference type="AlphaFoldDB" id="A0A2N9G3W1"/>
<keyword evidence="6" id="KW-0472">Membrane</keyword>
<keyword evidence="4" id="KW-0186">Copper</keyword>
<feature type="domain" description="Phytocyanin" evidence="8">
    <location>
        <begin position="24"/>
        <end position="124"/>
    </location>
</feature>
<protein>
    <recommendedName>
        <fullName evidence="8">Phytocyanin domain-containing protein</fullName>
    </recommendedName>
</protein>
<reference evidence="9" key="1">
    <citation type="submission" date="2018-02" db="EMBL/GenBank/DDBJ databases">
        <authorList>
            <person name="Cohen D.B."/>
            <person name="Kent A.D."/>
        </authorList>
    </citation>
    <scope>NUCLEOTIDE SEQUENCE</scope>
</reference>
<keyword evidence="3" id="KW-0249">Electron transport</keyword>
<dbReference type="PANTHER" id="PTHR33021">
    <property type="entry name" value="BLUE COPPER PROTEIN"/>
    <property type="match status" value="1"/>
</dbReference>
<dbReference type="GO" id="GO:0005886">
    <property type="term" value="C:plasma membrane"/>
    <property type="evidence" value="ECO:0007669"/>
    <property type="project" value="TreeGrafter"/>
</dbReference>
<dbReference type="GO" id="GO:0009055">
    <property type="term" value="F:electron transfer activity"/>
    <property type="evidence" value="ECO:0007669"/>
    <property type="project" value="InterPro"/>
</dbReference>
<feature type="signal peptide" evidence="7">
    <location>
        <begin position="1"/>
        <end position="23"/>
    </location>
</feature>
<dbReference type="GO" id="GO:0046872">
    <property type="term" value="F:metal ion binding"/>
    <property type="evidence" value="ECO:0007669"/>
    <property type="project" value="UniProtKB-KW"/>
</dbReference>
<evidence type="ECO:0000256" key="7">
    <source>
        <dbReference type="SAM" id="SignalP"/>
    </source>
</evidence>
<evidence type="ECO:0000256" key="4">
    <source>
        <dbReference type="ARBA" id="ARBA00023008"/>
    </source>
</evidence>
<dbReference type="EMBL" id="OIVN01001460">
    <property type="protein sequence ID" value="SPC94228.1"/>
    <property type="molecule type" value="Genomic_DNA"/>
</dbReference>
<keyword evidence="5" id="KW-0325">Glycoprotein</keyword>
<evidence type="ECO:0000313" key="9">
    <source>
        <dbReference type="EMBL" id="SPC94228.1"/>
    </source>
</evidence>
<keyword evidence="7" id="KW-0732">Signal</keyword>
<evidence type="ECO:0000256" key="5">
    <source>
        <dbReference type="ARBA" id="ARBA00023180"/>
    </source>
</evidence>
<evidence type="ECO:0000256" key="2">
    <source>
        <dbReference type="ARBA" id="ARBA00022723"/>
    </source>
</evidence>
<gene>
    <name evidence="9" type="ORF">FSB_LOCUS22110</name>
</gene>
<keyword evidence="1" id="KW-0813">Transport</keyword>
<sequence>MATMNTIFLVLFFVALVTKEALATQHVVGGGQGWDESTDFNSWTSGQTFKVSDQLVFKYSSSLHSVVELSSESAYKNCDLGSALNSLNSGSDVVKLNKAGTRYFACGTLGHCNQGMKVKIKTVTGNAPSSPAASTSDASASQSFASFVMVVALLATFLLYVF</sequence>
<dbReference type="CDD" id="cd04216">
    <property type="entry name" value="Phytocyanin"/>
    <property type="match status" value="1"/>
</dbReference>
<dbReference type="SUPFAM" id="SSF49503">
    <property type="entry name" value="Cupredoxins"/>
    <property type="match status" value="1"/>
</dbReference>
<keyword evidence="2" id="KW-0479">Metal-binding</keyword>
<dbReference type="Gene3D" id="2.60.40.420">
    <property type="entry name" value="Cupredoxins - blue copper proteins"/>
    <property type="match status" value="1"/>
</dbReference>
<keyword evidence="6" id="KW-1133">Transmembrane helix</keyword>
<proteinExistence type="predicted"/>
<dbReference type="InterPro" id="IPR039391">
    <property type="entry name" value="Phytocyanin-like"/>
</dbReference>